<dbReference type="InterPro" id="IPR036809">
    <property type="entry name" value="AF1782-like_sf"/>
</dbReference>
<dbReference type="InterPro" id="IPR004821">
    <property type="entry name" value="Cyt_trans-like"/>
</dbReference>
<keyword evidence="1 5" id="KW-0808">Transferase</keyword>
<dbReference type="eggNOG" id="arCOG01224">
    <property type="taxonomic scope" value="Archaea"/>
</dbReference>
<dbReference type="InterPro" id="IPR023140">
    <property type="entry name" value="DUF357"/>
</dbReference>
<dbReference type="GO" id="GO:0016779">
    <property type="term" value="F:nucleotidyltransferase activity"/>
    <property type="evidence" value="ECO:0007669"/>
    <property type="project" value="UniProtKB-KW"/>
</dbReference>
<dbReference type="PANTHER" id="PTHR43793:SF1">
    <property type="entry name" value="FAD SYNTHASE"/>
    <property type="match status" value="1"/>
</dbReference>
<dbReference type="SUPFAM" id="SSF158372">
    <property type="entry name" value="AF1782-like"/>
    <property type="match status" value="1"/>
</dbReference>
<dbReference type="Pfam" id="PF01467">
    <property type="entry name" value="CTP_transf_like"/>
    <property type="match status" value="1"/>
</dbReference>
<keyword evidence="6" id="KW-1185">Reference proteome</keyword>
<gene>
    <name evidence="5" type="ordered locus">Shell_0617</name>
</gene>
<dbReference type="HOGENOM" id="CLU_1212640_0_0_2"/>
<dbReference type="NCBIfam" id="TIGR00125">
    <property type="entry name" value="cyt_tran_rel"/>
    <property type="match status" value="1"/>
</dbReference>
<dbReference type="Gene3D" id="3.40.50.620">
    <property type="entry name" value="HUPs"/>
    <property type="match status" value="1"/>
</dbReference>
<dbReference type="Proteomes" id="UP000002573">
    <property type="component" value="Chromosome"/>
</dbReference>
<accession>D7DC45</accession>
<dbReference type="GeneID" id="9233906"/>
<evidence type="ECO:0000256" key="2">
    <source>
        <dbReference type="ARBA" id="ARBA00022695"/>
    </source>
</evidence>
<dbReference type="Pfam" id="PF04010">
    <property type="entry name" value="DUF357"/>
    <property type="match status" value="1"/>
</dbReference>
<dbReference type="KEGG" id="shc:Shell_0617"/>
<dbReference type="InterPro" id="IPR050385">
    <property type="entry name" value="Archaeal_FAD_synthase"/>
</dbReference>
<feature type="domain" description="DUF357" evidence="4">
    <location>
        <begin position="12"/>
        <end position="76"/>
    </location>
</feature>
<dbReference type="SUPFAM" id="SSF52374">
    <property type="entry name" value="Nucleotidylyl transferase"/>
    <property type="match status" value="1"/>
</dbReference>
<evidence type="ECO:0000256" key="1">
    <source>
        <dbReference type="ARBA" id="ARBA00022679"/>
    </source>
</evidence>
<protein>
    <submittedName>
        <fullName evidence="5">Cytidyltransferase-related domain protein</fullName>
    </submittedName>
</protein>
<organism evidence="5 6">
    <name type="scientific">Staphylothermus hellenicus (strain DSM 12710 / JCM 10830 / BK20S6-10-b1 / P8)</name>
    <dbReference type="NCBI Taxonomy" id="591019"/>
    <lineage>
        <taxon>Archaea</taxon>
        <taxon>Thermoproteota</taxon>
        <taxon>Thermoprotei</taxon>
        <taxon>Desulfurococcales</taxon>
        <taxon>Desulfurococcaceae</taxon>
        <taxon>Staphylothermus</taxon>
    </lineage>
</organism>
<evidence type="ECO:0000313" key="6">
    <source>
        <dbReference type="Proteomes" id="UP000002573"/>
    </source>
</evidence>
<evidence type="ECO:0000259" key="4">
    <source>
        <dbReference type="Pfam" id="PF04010"/>
    </source>
</evidence>
<dbReference type="PANTHER" id="PTHR43793">
    <property type="entry name" value="FAD SYNTHASE"/>
    <property type="match status" value="1"/>
</dbReference>
<sequence length="234" mass="27226">MSIQLRDRVNAYILNVEKALDQIDKSKLGDMEKKLVEIAEAYLSDAKYYFDKNDYETSLACIAYAEGLIDSLRYLGKTNISWEPLSKLLNRPKVLVAGGFEIIHPGHIYLFKKAWEKGRVYVVVARDKNFKKFKKREAVIPENQRLKVVENVKYVYKAVLGDEHDYLKPVENIKPDIILLGPDQWPQEEELKKELEARGLSGVKVERLDKRIDENLYSVSRIIRKIIETHKCNQ</sequence>
<reference evidence="6" key="1">
    <citation type="submission" date="2010-05" db="EMBL/GenBank/DDBJ databases">
        <title>Complete sequence of Staphylothermus hellenicus DSM 12710.</title>
        <authorList>
            <consortium name="US DOE Joint Genome Institute"/>
            <person name="Lucas S."/>
            <person name="Copeland A."/>
            <person name="Lapidus A."/>
            <person name="Cheng J.-F."/>
            <person name="Bruce D."/>
            <person name="Goodwin L."/>
            <person name="Pitluck S."/>
            <person name="Davenport K."/>
            <person name="Detter J.C."/>
            <person name="Han C."/>
            <person name="Tapia R."/>
            <person name="Larimer F."/>
            <person name="Land M."/>
            <person name="Hauser L."/>
            <person name="Kyrpides N."/>
            <person name="Mikhailova N."/>
            <person name="Anderson I.J."/>
            <person name="Woyke T."/>
        </authorList>
    </citation>
    <scope>NUCLEOTIDE SEQUENCE [LARGE SCALE GENOMIC DNA]</scope>
    <source>
        <strain evidence="6">DSM 12710 / JCM 10830 / BK20S6-10-b1 / P8</strain>
    </source>
</reference>
<evidence type="ECO:0000259" key="3">
    <source>
        <dbReference type="Pfam" id="PF01467"/>
    </source>
</evidence>
<dbReference type="eggNOG" id="arCOG01222">
    <property type="taxonomic scope" value="Archaea"/>
</dbReference>
<dbReference type="InterPro" id="IPR014729">
    <property type="entry name" value="Rossmann-like_a/b/a_fold"/>
</dbReference>
<dbReference type="STRING" id="591019.Shell_0617"/>
<dbReference type="EMBL" id="CP002051">
    <property type="protein sequence ID" value="ADI31742.1"/>
    <property type="molecule type" value="Genomic_DNA"/>
</dbReference>
<dbReference type="AlphaFoldDB" id="D7DC45"/>
<name>D7DC45_STAHD</name>
<reference evidence="5 6" key="2">
    <citation type="journal article" date="2011" name="Stand. Genomic Sci.">
        <title>Complete genome sequence of Staphylothermus hellenicus P8.</title>
        <authorList>
            <person name="Anderson I."/>
            <person name="Wirth R."/>
            <person name="Lucas S."/>
            <person name="Copeland A."/>
            <person name="Lapidus A."/>
            <person name="Cheng J.F."/>
            <person name="Goodwin L."/>
            <person name="Pitluck S."/>
            <person name="Davenport K."/>
            <person name="Detter J.C."/>
            <person name="Han C."/>
            <person name="Tapia R."/>
            <person name="Land M."/>
            <person name="Hauser L."/>
            <person name="Pati A."/>
            <person name="Mikhailova N."/>
            <person name="Woyke T."/>
            <person name="Klenk H.P."/>
            <person name="Kyrpides N."/>
            <person name="Ivanova N."/>
        </authorList>
    </citation>
    <scope>NUCLEOTIDE SEQUENCE [LARGE SCALE GENOMIC DNA]</scope>
    <source>
        <strain evidence="6">DSM 12710 / JCM 10830 / BK20S6-10-b1 / P8</strain>
    </source>
</reference>
<feature type="domain" description="Cytidyltransferase-like" evidence="3">
    <location>
        <begin position="96"/>
        <end position="224"/>
    </location>
</feature>
<dbReference type="Gene3D" id="1.20.1270.90">
    <property type="entry name" value="AF1782-like"/>
    <property type="match status" value="1"/>
</dbReference>
<dbReference type="RefSeq" id="WP_013142940.1">
    <property type="nucleotide sequence ID" value="NC_014205.1"/>
</dbReference>
<evidence type="ECO:0000313" key="5">
    <source>
        <dbReference type="EMBL" id="ADI31742.1"/>
    </source>
</evidence>
<proteinExistence type="predicted"/>
<keyword evidence="2" id="KW-0548">Nucleotidyltransferase</keyword>